<comment type="caution">
    <text evidence="6">The sequence shown here is derived from an EMBL/GenBank/DDBJ whole genome shotgun (WGS) entry which is preliminary data.</text>
</comment>
<accession>A0A931ATR3</accession>
<dbReference type="Gene3D" id="1.10.287.950">
    <property type="entry name" value="Methyl-accepting chemotaxis protein"/>
    <property type="match status" value="1"/>
</dbReference>
<keyword evidence="4" id="KW-0472">Membrane</keyword>
<dbReference type="InterPro" id="IPR004089">
    <property type="entry name" value="MCPsignal_dom"/>
</dbReference>
<dbReference type="Proteomes" id="UP000621436">
    <property type="component" value="Unassembled WGS sequence"/>
</dbReference>
<dbReference type="RefSeq" id="WP_270453107.1">
    <property type="nucleotide sequence ID" value="NZ_JADPIE010000002.1"/>
</dbReference>
<dbReference type="Gene3D" id="3.30.450.20">
    <property type="entry name" value="PAS domain"/>
    <property type="match status" value="1"/>
</dbReference>
<dbReference type="AlphaFoldDB" id="A0A931ATR3"/>
<dbReference type="SMART" id="SM00283">
    <property type="entry name" value="MA"/>
    <property type="match status" value="1"/>
</dbReference>
<dbReference type="EMBL" id="JADPIE010000002">
    <property type="protein sequence ID" value="MBF8436295.1"/>
    <property type="molecule type" value="Genomic_DNA"/>
</dbReference>
<evidence type="ECO:0000256" key="4">
    <source>
        <dbReference type="SAM" id="Phobius"/>
    </source>
</evidence>
<feature type="domain" description="Methyl-accepting transducer" evidence="5">
    <location>
        <begin position="73"/>
        <end position="302"/>
    </location>
</feature>
<proteinExistence type="predicted"/>
<dbReference type="CDD" id="cd18773">
    <property type="entry name" value="PDC1_HK_sensor"/>
    <property type="match status" value="1"/>
</dbReference>
<dbReference type="PROSITE" id="PS50111">
    <property type="entry name" value="CHEMOTAXIS_TRANSDUC_2"/>
    <property type="match status" value="1"/>
</dbReference>
<keyword evidence="3" id="KW-0175">Coiled coil</keyword>
<dbReference type="GO" id="GO:0007165">
    <property type="term" value="P:signal transduction"/>
    <property type="evidence" value="ECO:0007669"/>
    <property type="project" value="UniProtKB-KW"/>
</dbReference>
<evidence type="ECO:0000313" key="7">
    <source>
        <dbReference type="Proteomes" id="UP000621436"/>
    </source>
</evidence>
<dbReference type="Pfam" id="PF00015">
    <property type="entry name" value="MCPsignal"/>
    <property type="match status" value="1"/>
</dbReference>
<name>A0A931ATR3_9FIRM</name>
<keyword evidence="4" id="KW-1133">Transmembrane helix</keyword>
<feature type="transmembrane region" description="Helical" evidence="4">
    <location>
        <begin position="6"/>
        <end position="22"/>
    </location>
</feature>
<keyword evidence="1 2" id="KW-0807">Transducer</keyword>
<keyword evidence="7" id="KW-1185">Reference proteome</keyword>
<reference evidence="6" key="1">
    <citation type="submission" date="2020-11" db="EMBL/GenBank/DDBJ databases">
        <title>Halonatronomonas betainensis gen. nov., sp. nov. a novel haloalkaliphilic representative of the family Halanaerobiacae capable of betaine degradation.</title>
        <authorList>
            <person name="Boltyanskaya Y."/>
            <person name="Kevbrin V."/>
            <person name="Detkova E."/>
            <person name="Grouzdev D.S."/>
            <person name="Koziaeva V."/>
            <person name="Zhilina T."/>
        </authorList>
    </citation>
    <scope>NUCLEOTIDE SEQUENCE</scope>
    <source>
        <strain evidence="6">Z-7014</strain>
    </source>
</reference>
<dbReference type="GO" id="GO:0016020">
    <property type="term" value="C:membrane"/>
    <property type="evidence" value="ECO:0007669"/>
    <property type="project" value="InterPro"/>
</dbReference>
<gene>
    <name evidence="6" type="ORF">I0Q91_04320</name>
</gene>
<keyword evidence="4" id="KW-0812">Transmembrane</keyword>
<dbReference type="InterPro" id="IPR029151">
    <property type="entry name" value="Sensor-like_sf"/>
</dbReference>
<dbReference type="SUPFAM" id="SSF58104">
    <property type="entry name" value="Methyl-accepting chemotaxis protein (MCP) signaling domain"/>
    <property type="match status" value="1"/>
</dbReference>
<dbReference type="SUPFAM" id="SSF103190">
    <property type="entry name" value="Sensory domain-like"/>
    <property type="match status" value="1"/>
</dbReference>
<feature type="coiled-coil region" evidence="3">
    <location>
        <begin position="130"/>
        <end position="178"/>
    </location>
</feature>
<dbReference type="PANTHER" id="PTHR32089">
    <property type="entry name" value="METHYL-ACCEPTING CHEMOTAXIS PROTEIN MCPB"/>
    <property type="match status" value="1"/>
</dbReference>
<protein>
    <recommendedName>
        <fullName evidence="5">Methyl-accepting transducer domain-containing protein</fullName>
    </recommendedName>
</protein>
<evidence type="ECO:0000256" key="3">
    <source>
        <dbReference type="SAM" id="Coils"/>
    </source>
</evidence>
<evidence type="ECO:0000256" key="2">
    <source>
        <dbReference type="PROSITE-ProRule" id="PRU00284"/>
    </source>
</evidence>
<feature type="coiled-coil region" evidence="3">
    <location>
        <begin position="210"/>
        <end position="262"/>
    </location>
</feature>
<sequence>MNIITFIFIVISIILFAYIIYLHSNKRGKNYQDDKQNNNSDLRKLLTYLYEVGDKLNLLSNQLSQDIAHESELAEELSAGGQELAASSQEQSSSLQYIADQVLKTVTELNQVTSEIEDVLQRSQTGLDNLDQVDKSMAELSETMEQGEMEFAQLTERLEAFNDQMAEIEETLSEVDQVSSQTTLLSLNASIEAARAGQEGKGFGVVADEIRTLSEKTEDLSENIKEITSASRNELAKITKLINDFLKRFKQLTAKSENVEEKSGEVREIMVEAVNLFQKSSQRLNNQSENYQEISEYVKDVSKTGDDMATNIEAMSENTLTLANKIEGLKEPSADLASTADELYTRVQSENDLEEIETNQQLITKVEGEIKDLASNEKIKNMNLNYTEKALQNLVDKYSEIEIAALFNRSGKTAMDLVSNKVKTEDTEGLNKKHRSYFQKPAEGKELVISSPYFSSATQLPCVTISASLEKEGEFNGIILADLQV</sequence>
<evidence type="ECO:0000256" key="1">
    <source>
        <dbReference type="ARBA" id="ARBA00023224"/>
    </source>
</evidence>
<evidence type="ECO:0000313" key="6">
    <source>
        <dbReference type="EMBL" id="MBF8436295.1"/>
    </source>
</evidence>
<organism evidence="6 7">
    <name type="scientific">Halonatronomonas betaini</name>
    <dbReference type="NCBI Taxonomy" id="2778430"/>
    <lineage>
        <taxon>Bacteria</taxon>
        <taxon>Bacillati</taxon>
        <taxon>Bacillota</taxon>
        <taxon>Clostridia</taxon>
        <taxon>Halanaerobiales</taxon>
        <taxon>Halarsenatibacteraceae</taxon>
        <taxon>Halonatronomonas</taxon>
    </lineage>
</organism>
<dbReference type="PANTHER" id="PTHR32089:SF112">
    <property type="entry name" value="LYSOZYME-LIKE PROTEIN-RELATED"/>
    <property type="match status" value="1"/>
</dbReference>
<evidence type="ECO:0000259" key="5">
    <source>
        <dbReference type="PROSITE" id="PS50111"/>
    </source>
</evidence>
<dbReference type="Pfam" id="PF22673">
    <property type="entry name" value="MCP-like_PDC_1"/>
    <property type="match status" value="1"/>
</dbReference>